<dbReference type="Gene3D" id="3.40.50.970">
    <property type="match status" value="2"/>
</dbReference>
<dbReference type="UniPathway" id="UPA00079"/>
<evidence type="ECO:0000259" key="10">
    <source>
        <dbReference type="Pfam" id="PF16582"/>
    </source>
</evidence>
<dbReference type="NCBIfam" id="TIGR00173">
    <property type="entry name" value="menD"/>
    <property type="match status" value="1"/>
</dbReference>
<comment type="similarity">
    <text evidence="7">Belongs to the TPP enzyme family. MenD subfamily.</text>
</comment>
<evidence type="ECO:0000256" key="4">
    <source>
        <dbReference type="ARBA" id="ARBA00022842"/>
    </source>
</evidence>
<dbReference type="CDD" id="cd07037">
    <property type="entry name" value="TPP_PYR_MenD"/>
    <property type="match status" value="1"/>
</dbReference>
<keyword evidence="1 7" id="KW-0474">Menaquinone biosynthesis</keyword>
<evidence type="ECO:0000256" key="6">
    <source>
        <dbReference type="ARBA" id="ARBA00023211"/>
    </source>
</evidence>
<dbReference type="EC" id="2.2.1.9" evidence="7"/>
<comment type="subunit">
    <text evidence="7">Homodimer.</text>
</comment>
<comment type="cofactor">
    <cofactor evidence="7">
        <name>Mg(2+)</name>
        <dbReference type="ChEBI" id="CHEBI:18420"/>
    </cofactor>
    <cofactor evidence="7">
        <name>Mn(2+)</name>
        <dbReference type="ChEBI" id="CHEBI:29035"/>
    </cofactor>
</comment>
<dbReference type="GO" id="GO:0030976">
    <property type="term" value="F:thiamine pyrophosphate binding"/>
    <property type="evidence" value="ECO:0007669"/>
    <property type="project" value="UniProtKB-UniRule"/>
</dbReference>
<sequence length="573" mass="64361">MNDHRAGLTNYVLRLTETLVQQGANKAVISPGSRSTPLAYAFSKSEDMQTFIQTDERSAAFYALGLVKATGRPVVLLCTSGTAASNYHPAVTEAYYARLPLIVITADRPHELREVGAPQAIDQIRMFGEHVKESVDFPVPENRAEILNYMEQRAVRLLAVAKTAPQGPVHLNVPFREPLLIDLEGQAPVSRFQQQFIGEASLSNDMKDFLQQAITKSKRGILIIGEQPPELQKEQFWQFAKLLQWPVLCDPLSNLRSQVPADCIDLCIDQYDALLKSETFSEGVQPDCVIRFGPQPVSKPLTLFLKRVCPKTYIVVDESPNYRDPLGLTTHHLQTTARSVWQEMDVCLERTDYTNQWLQANQISTDVLNDEMYFNGDEGHIVRQFIAHLPNKADVVCSSSMPIRDLDTYFKKTEKDISLFCNRGTNGIDGVVSTALGIQEGRKRTTYLLIGDLAFLHDLNGLIISRLQETDLTIIIVNNNGGGIFSYLPQASVEDYYEQLFGTPTNLTFNHIAAMYEAQYDAVSTVEAFENVMQATKTSSLRMIEVFTNRADNVEAHRTVWREIAKRVECIEG</sequence>
<evidence type="ECO:0000256" key="3">
    <source>
        <dbReference type="ARBA" id="ARBA00022723"/>
    </source>
</evidence>
<evidence type="ECO:0000256" key="2">
    <source>
        <dbReference type="ARBA" id="ARBA00022679"/>
    </source>
</evidence>
<keyword evidence="6 7" id="KW-0464">Manganese</keyword>
<gene>
    <name evidence="7" type="primary">menD</name>
    <name evidence="11" type="ORF">SAMN04244570_3075</name>
</gene>
<dbReference type="InterPro" id="IPR032264">
    <property type="entry name" value="MenD_middle"/>
</dbReference>
<reference evidence="12" key="1">
    <citation type="submission" date="2017-02" db="EMBL/GenBank/DDBJ databases">
        <authorList>
            <person name="Varghese N."/>
            <person name="Submissions S."/>
        </authorList>
    </citation>
    <scope>NUCLEOTIDE SEQUENCE [LARGE SCALE GENOMIC DNA]</scope>
    <source>
        <strain evidence="12">DSM 23966</strain>
    </source>
</reference>
<dbReference type="AlphaFoldDB" id="A0A1T4YM04"/>
<dbReference type="HAMAP" id="MF_01659">
    <property type="entry name" value="MenD"/>
    <property type="match status" value="1"/>
</dbReference>
<dbReference type="InterPro" id="IPR004433">
    <property type="entry name" value="MenaQ_synth_MenD"/>
</dbReference>
<dbReference type="GO" id="GO:0030145">
    <property type="term" value="F:manganese ion binding"/>
    <property type="evidence" value="ECO:0007669"/>
    <property type="project" value="UniProtKB-UniRule"/>
</dbReference>
<keyword evidence="3 7" id="KW-0479">Metal-binding</keyword>
<dbReference type="Gene3D" id="3.40.50.1220">
    <property type="entry name" value="TPP-binding domain"/>
    <property type="match status" value="1"/>
</dbReference>
<evidence type="ECO:0000256" key="7">
    <source>
        <dbReference type="HAMAP-Rule" id="MF_01659"/>
    </source>
</evidence>
<dbReference type="PIRSF" id="PIRSF004983">
    <property type="entry name" value="MenD"/>
    <property type="match status" value="1"/>
</dbReference>
<feature type="domain" description="Thiamine pyrophosphate enzyme TPP-binding" evidence="8">
    <location>
        <begin position="432"/>
        <end position="536"/>
    </location>
</feature>
<dbReference type="InterPro" id="IPR029061">
    <property type="entry name" value="THDP-binding"/>
</dbReference>
<dbReference type="Pfam" id="PF02776">
    <property type="entry name" value="TPP_enzyme_N"/>
    <property type="match status" value="1"/>
</dbReference>
<evidence type="ECO:0000313" key="12">
    <source>
        <dbReference type="Proteomes" id="UP000190042"/>
    </source>
</evidence>
<evidence type="ECO:0000256" key="1">
    <source>
        <dbReference type="ARBA" id="ARBA00022428"/>
    </source>
</evidence>
<feature type="domain" description="Thiamine pyrophosphate enzyme N-terminal TPP-binding" evidence="9">
    <location>
        <begin position="15"/>
        <end position="126"/>
    </location>
</feature>
<name>A0A1T4YM04_9BACL</name>
<keyword evidence="2 7" id="KW-0808">Transferase</keyword>
<feature type="domain" description="Menaquinone biosynthesis protein MenD middle" evidence="10">
    <location>
        <begin position="213"/>
        <end position="393"/>
    </location>
</feature>
<keyword evidence="4 7" id="KW-0460">Magnesium</keyword>
<dbReference type="PANTHER" id="PTHR42916:SF1">
    <property type="entry name" value="PROTEIN PHYLLO, CHLOROPLASTIC"/>
    <property type="match status" value="1"/>
</dbReference>
<dbReference type="RefSeq" id="WP_078818234.1">
    <property type="nucleotide sequence ID" value="NZ_FUYJ01000006.1"/>
</dbReference>
<comment type="pathway">
    <text evidence="7">Quinol/quinone metabolism; 1,4-dihydroxy-2-naphthoate biosynthesis; 1,4-dihydroxy-2-naphthoate from chorismate: step 2/7.</text>
</comment>
<evidence type="ECO:0000256" key="5">
    <source>
        <dbReference type="ARBA" id="ARBA00023052"/>
    </source>
</evidence>
<dbReference type="InterPro" id="IPR012001">
    <property type="entry name" value="Thiamin_PyroP_enz_TPP-bd_dom"/>
</dbReference>
<accession>A0A1T4YM04</accession>
<dbReference type="InterPro" id="IPR029035">
    <property type="entry name" value="DHS-like_NAD/FAD-binding_dom"/>
</dbReference>
<dbReference type="SUPFAM" id="SSF52518">
    <property type="entry name" value="Thiamin diphosphate-binding fold (THDP-binding)"/>
    <property type="match status" value="2"/>
</dbReference>
<dbReference type="CDD" id="cd02009">
    <property type="entry name" value="TPP_SHCHC_synthase"/>
    <property type="match status" value="1"/>
</dbReference>
<comment type="cofactor">
    <cofactor evidence="7">
        <name>thiamine diphosphate</name>
        <dbReference type="ChEBI" id="CHEBI:58937"/>
    </cofactor>
    <text evidence="7">Binds 1 thiamine pyrophosphate per subunit.</text>
</comment>
<evidence type="ECO:0000259" key="8">
    <source>
        <dbReference type="Pfam" id="PF02775"/>
    </source>
</evidence>
<keyword evidence="12" id="KW-1185">Reference proteome</keyword>
<comment type="pathway">
    <text evidence="7">Quinol/quinone metabolism; menaquinone biosynthesis.</text>
</comment>
<organism evidence="11 12">
    <name type="scientific">Sporosarcina newyorkensis</name>
    <dbReference type="NCBI Taxonomy" id="759851"/>
    <lineage>
        <taxon>Bacteria</taxon>
        <taxon>Bacillati</taxon>
        <taxon>Bacillota</taxon>
        <taxon>Bacilli</taxon>
        <taxon>Bacillales</taxon>
        <taxon>Caryophanaceae</taxon>
        <taxon>Sporosarcina</taxon>
    </lineage>
</organism>
<proteinExistence type="inferred from homology"/>
<dbReference type="GO" id="GO:0009234">
    <property type="term" value="P:menaquinone biosynthetic process"/>
    <property type="evidence" value="ECO:0007669"/>
    <property type="project" value="UniProtKB-UniRule"/>
</dbReference>
<dbReference type="EMBL" id="FUYJ01000006">
    <property type="protein sequence ID" value="SKB02792.1"/>
    <property type="molecule type" value="Genomic_DNA"/>
</dbReference>
<comment type="catalytic activity">
    <reaction evidence="7">
        <text>isochorismate + 2-oxoglutarate + H(+) = 5-enolpyruvoyl-6-hydroxy-2-succinyl-cyclohex-3-ene-1-carboxylate + CO2</text>
        <dbReference type="Rhea" id="RHEA:25593"/>
        <dbReference type="ChEBI" id="CHEBI:15378"/>
        <dbReference type="ChEBI" id="CHEBI:16526"/>
        <dbReference type="ChEBI" id="CHEBI:16810"/>
        <dbReference type="ChEBI" id="CHEBI:29780"/>
        <dbReference type="ChEBI" id="CHEBI:58818"/>
        <dbReference type="EC" id="2.2.1.9"/>
    </reaction>
</comment>
<dbReference type="Pfam" id="PF16582">
    <property type="entry name" value="TPP_enzyme_M_2"/>
    <property type="match status" value="1"/>
</dbReference>
<evidence type="ECO:0000313" key="11">
    <source>
        <dbReference type="EMBL" id="SKB02792.1"/>
    </source>
</evidence>
<dbReference type="PANTHER" id="PTHR42916">
    <property type="entry name" value="2-SUCCINYL-5-ENOLPYRUVYL-6-HYDROXY-3-CYCLOHEXENE-1-CARBOXYLATE SYNTHASE"/>
    <property type="match status" value="1"/>
</dbReference>
<dbReference type="SUPFAM" id="SSF52467">
    <property type="entry name" value="DHS-like NAD/FAD-binding domain"/>
    <property type="match status" value="1"/>
</dbReference>
<dbReference type="GO" id="GO:0000287">
    <property type="term" value="F:magnesium ion binding"/>
    <property type="evidence" value="ECO:0007669"/>
    <property type="project" value="UniProtKB-UniRule"/>
</dbReference>
<dbReference type="UniPathway" id="UPA01057">
    <property type="reaction ID" value="UER00164"/>
</dbReference>
<dbReference type="GO" id="GO:0070204">
    <property type="term" value="F:2-succinyl-5-enolpyruvyl-6-hydroxy-3-cyclohexene-1-carboxylic-acid synthase activity"/>
    <property type="evidence" value="ECO:0007669"/>
    <property type="project" value="UniProtKB-UniRule"/>
</dbReference>
<dbReference type="Pfam" id="PF02775">
    <property type="entry name" value="TPP_enzyme_C"/>
    <property type="match status" value="1"/>
</dbReference>
<dbReference type="InterPro" id="IPR011766">
    <property type="entry name" value="TPP_enzyme_TPP-bd"/>
</dbReference>
<comment type="function">
    <text evidence="7">Catalyzes the thiamine diphosphate-dependent decarboxylation of 2-oxoglutarate and the subsequent addition of the resulting succinic semialdehyde-thiamine pyrophosphate anion to isochorismate to yield 2-succinyl-5-enolpyruvyl-6-hydroxy-3-cyclohexene-1-carboxylate (SEPHCHC).</text>
</comment>
<keyword evidence="5 7" id="KW-0786">Thiamine pyrophosphate</keyword>
<dbReference type="Proteomes" id="UP000190042">
    <property type="component" value="Unassembled WGS sequence"/>
</dbReference>
<protein>
    <recommendedName>
        <fullName evidence="7">2-succinyl-5-enolpyruvyl-6-hydroxy-3-cyclohexene-1-carboxylate synthase</fullName>
        <shortName evidence="7">SEPHCHC synthase</shortName>
        <ecNumber evidence="7">2.2.1.9</ecNumber>
    </recommendedName>
    <alternativeName>
        <fullName evidence="7">Menaquinone biosynthesis protein MenD</fullName>
    </alternativeName>
</protein>
<evidence type="ECO:0000259" key="9">
    <source>
        <dbReference type="Pfam" id="PF02776"/>
    </source>
</evidence>